<dbReference type="PANTHER" id="PTHR45011">
    <property type="entry name" value="DAP3-BINDING CELL DEATH ENHANCER 1"/>
    <property type="match status" value="1"/>
</dbReference>
<name>A0A1M5EWM6_LOKAT</name>
<dbReference type="InterPro" id="IPR011990">
    <property type="entry name" value="TPR-like_helical_dom_sf"/>
</dbReference>
<gene>
    <name evidence="1" type="ORF">SAMN05444339_11527</name>
</gene>
<dbReference type="SUPFAM" id="SSF81901">
    <property type="entry name" value="HCP-like"/>
    <property type="match status" value="1"/>
</dbReference>
<dbReference type="PANTHER" id="PTHR45011:SF1">
    <property type="entry name" value="DAP3-BINDING CELL DEATH ENHANCER 1"/>
    <property type="match status" value="1"/>
</dbReference>
<dbReference type="EMBL" id="FQUE01000015">
    <property type="protein sequence ID" value="SHF83452.1"/>
    <property type="molecule type" value="Genomic_DNA"/>
</dbReference>
<proteinExistence type="predicted"/>
<dbReference type="AlphaFoldDB" id="A0A1M5EWM6"/>
<dbReference type="SMART" id="SM00671">
    <property type="entry name" value="SEL1"/>
    <property type="match status" value="3"/>
</dbReference>
<dbReference type="STRING" id="366533.SAMN05444339_11527"/>
<dbReference type="InterPro" id="IPR006597">
    <property type="entry name" value="Sel1-like"/>
</dbReference>
<dbReference type="Pfam" id="PF08238">
    <property type="entry name" value="Sel1"/>
    <property type="match status" value="3"/>
</dbReference>
<protein>
    <submittedName>
        <fullName evidence="1">Sel1 repeat-containing protein</fullName>
    </submittedName>
</protein>
<dbReference type="Proteomes" id="UP000183987">
    <property type="component" value="Unassembled WGS sequence"/>
</dbReference>
<dbReference type="InterPro" id="IPR052748">
    <property type="entry name" value="ISR_Activator"/>
</dbReference>
<reference evidence="2" key="1">
    <citation type="submission" date="2016-11" db="EMBL/GenBank/DDBJ databases">
        <authorList>
            <person name="Varghese N."/>
            <person name="Submissions S."/>
        </authorList>
    </citation>
    <scope>NUCLEOTIDE SEQUENCE [LARGE SCALE GENOMIC DNA]</scope>
    <source>
        <strain evidence="2">DSM 29326</strain>
    </source>
</reference>
<organism evidence="1 2">
    <name type="scientific">Loktanella atrilutea</name>
    <dbReference type="NCBI Taxonomy" id="366533"/>
    <lineage>
        <taxon>Bacteria</taxon>
        <taxon>Pseudomonadati</taxon>
        <taxon>Pseudomonadota</taxon>
        <taxon>Alphaproteobacteria</taxon>
        <taxon>Rhodobacterales</taxon>
        <taxon>Roseobacteraceae</taxon>
        <taxon>Loktanella</taxon>
    </lineage>
</organism>
<sequence>MLELGLREDRGQNRPRDPAAAFTWYMQAAQAGLAEAQLNVGIMLDAGIGTERDPYRAVIWYTRAALRGNARAQFNLGLLHDTGVGTPENHVMGTYWFNSAKSDVPATVDRLTPPGPKIFGDRLMAPVPIYENVTSTSAEVIWRSEPQPEGSYYLLQIYASASGSEPAFHLVKSIRTQASGALVTLPGVQDPMIWRISVVDDALHDYAASEWRGVPLGRQPPRGAATLSATRRTTQSADFINLLQSDLKVAGISIDGERTLTAIPGQSRVIFRYRDDRTLAMDVAGLLTSDAAGATTYSADSDLAPGQVGIELVIDPERKPGAD</sequence>
<accession>A0A1M5EWM6</accession>
<evidence type="ECO:0000313" key="1">
    <source>
        <dbReference type="EMBL" id="SHF83452.1"/>
    </source>
</evidence>
<evidence type="ECO:0000313" key="2">
    <source>
        <dbReference type="Proteomes" id="UP000183987"/>
    </source>
</evidence>
<keyword evidence="2" id="KW-1185">Reference proteome</keyword>
<dbReference type="Gene3D" id="1.25.40.10">
    <property type="entry name" value="Tetratricopeptide repeat domain"/>
    <property type="match status" value="1"/>
</dbReference>